<evidence type="ECO:0000256" key="5">
    <source>
        <dbReference type="ARBA" id="ARBA00022801"/>
    </source>
</evidence>
<accession>A0A1Y1IQQ5</accession>
<keyword evidence="9" id="KW-0326">Glycosidase</keyword>
<dbReference type="GO" id="GO:0005886">
    <property type="term" value="C:plasma membrane"/>
    <property type="evidence" value="ECO:0000318"/>
    <property type="project" value="GO_Central"/>
</dbReference>
<evidence type="ECO:0000256" key="2">
    <source>
        <dbReference type="ARBA" id="ARBA00008773"/>
    </source>
</evidence>
<keyword evidence="5 13" id="KW-0378">Hydrolase</keyword>
<keyword evidence="14" id="KW-1185">Reference proteome</keyword>
<dbReference type="Proteomes" id="UP000054558">
    <property type="component" value="Unassembled WGS sequence"/>
</dbReference>
<organism evidence="13 14">
    <name type="scientific">Klebsormidium nitens</name>
    <name type="common">Green alga</name>
    <name type="synonym">Ulothrix nitens</name>
    <dbReference type="NCBI Taxonomy" id="105231"/>
    <lineage>
        <taxon>Eukaryota</taxon>
        <taxon>Viridiplantae</taxon>
        <taxon>Streptophyta</taxon>
        <taxon>Klebsormidiophyceae</taxon>
        <taxon>Klebsormidiales</taxon>
        <taxon>Klebsormidiaceae</taxon>
        <taxon>Klebsormidium</taxon>
    </lineage>
</organism>
<dbReference type="InterPro" id="IPR017853">
    <property type="entry name" value="GH"/>
</dbReference>
<comment type="similarity">
    <text evidence="2 10">Belongs to the glycosyl hydrolase 17 family.</text>
</comment>
<dbReference type="SUPFAM" id="SSF51445">
    <property type="entry name" value="(Trans)glycosidases"/>
    <property type="match status" value="1"/>
</dbReference>
<evidence type="ECO:0000256" key="4">
    <source>
        <dbReference type="ARBA" id="ARBA00022729"/>
    </source>
</evidence>
<dbReference type="InterPro" id="IPR044965">
    <property type="entry name" value="Glyco_hydro_17_plant"/>
</dbReference>
<dbReference type="PANTHER" id="PTHR32227">
    <property type="entry name" value="GLUCAN ENDO-1,3-BETA-GLUCOSIDASE BG1-RELATED-RELATED"/>
    <property type="match status" value="1"/>
</dbReference>
<dbReference type="GO" id="GO:0005975">
    <property type="term" value="P:carbohydrate metabolic process"/>
    <property type="evidence" value="ECO:0007669"/>
    <property type="project" value="InterPro"/>
</dbReference>
<name>A0A1Y1IQQ5_KLENI</name>
<sequence>MMGRHIMADACGLATCLLLLASMAAAEWIPPGIGFNYGGSAYSSKPISHASIFNADEAFLGQLINMDVEVMIGLENIHLANFAANKAAASAWVQYNVGRYIYPGGVNIRWVAVGNEAFGSWYNGAYLNTLYPAMQNIADCLRELGLDGIVKVTTPVNTGDLAASYPPSAGAFKPDLKELYRPILQLIQSTGSRFTVNVYPFLVAAYLQYPPPVEELMFREELGWFDRGSGLLYTNMFDAMLDAVYYALNGTGYPNMPLLVGWPTSGHVYATVANAQEFNGGVIRHCLSGTGTPLKPRQILGCYVFELLDEDKKSTSAGDFEPHWGVFDATGSPKYALDFAGTGGVQALGLAKQWCVARDNATSAQLQSAIEWACGAGGAKCADINDGGSCSYPNTVSAHASYAFNDYYQRNKQDPAACVFNGAAQLTTVDPSHEYCQFRIGTNITQAIGLKAFVTGGARARAAASALCTVATIMAVFLSALL</sequence>
<dbReference type="Gene3D" id="3.20.20.80">
    <property type="entry name" value="Glycosidases"/>
    <property type="match status" value="1"/>
</dbReference>
<dbReference type="GO" id="GO:0004553">
    <property type="term" value="F:hydrolase activity, hydrolyzing O-glycosyl compounds"/>
    <property type="evidence" value="ECO:0007669"/>
    <property type="project" value="InterPro"/>
</dbReference>
<dbReference type="OMA" id="DQDEVAC"/>
<evidence type="ECO:0000256" key="6">
    <source>
        <dbReference type="ARBA" id="ARBA00023136"/>
    </source>
</evidence>
<evidence type="ECO:0000256" key="7">
    <source>
        <dbReference type="ARBA" id="ARBA00023157"/>
    </source>
</evidence>
<keyword evidence="8" id="KW-0325">Glycoprotein</keyword>
<dbReference type="SMART" id="SM00768">
    <property type="entry name" value="X8"/>
    <property type="match status" value="1"/>
</dbReference>
<evidence type="ECO:0000259" key="12">
    <source>
        <dbReference type="SMART" id="SM00768"/>
    </source>
</evidence>
<protein>
    <submittedName>
        <fullName evidence="13">O-Glycosyl hydrolases family 17 protein</fullName>
    </submittedName>
</protein>
<dbReference type="Pfam" id="PF00332">
    <property type="entry name" value="Glyco_hydro_17"/>
    <property type="match status" value="1"/>
</dbReference>
<keyword evidence="6" id="KW-0472">Membrane</keyword>
<comment type="subcellular location">
    <subcellularLocation>
        <location evidence="1">Cell membrane</location>
        <topology evidence="1">Lipid-anchor</topology>
        <topology evidence="1">GPI-anchor</topology>
    </subcellularLocation>
</comment>
<reference evidence="13 14" key="1">
    <citation type="journal article" date="2014" name="Nat. Commun.">
        <title>Klebsormidium flaccidum genome reveals primary factors for plant terrestrial adaptation.</title>
        <authorList>
            <person name="Hori K."/>
            <person name="Maruyama F."/>
            <person name="Fujisawa T."/>
            <person name="Togashi T."/>
            <person name="Yamamoto N."/>
            <person name="Seo M."/>
            <person name="Sato S."/>
            <person name="Yamada T."/>
            <person name="Mori H."/>
            <person name="Tajima N."/>
            <person name="Moriyama T."/>
            <person name="Ikeuchi M."/>
            <person name="Watanabe M."/>
            <person name="Wada H."/>
            <person name="Kobayashi K."/>
            <person name="Saito M."/>
            <person name="Masuda T."/>
            <person name="Sasaki-Sekimoto Y."/>
            <person name="Mashiguchi K."/>
            <person name="Awai K."/>
            <person name="Shimojima M."/>
            <person name="Masuda S."/>
            <person name="Iwai M."/>
            <person name="Nobusawa T."/>
            <person name="Narise T."/>
            <person name="Kondo S."/>
            <person name="Saito H."/>
            <person name="Sato R."/>
            <person name="Murakawa M."/>
            <person name="Ihara Y."/>
            <person name="Oshima-Yamada Y."/>
            <person name="Ohtaka K."/>
            <person name="Satoh M."/>
            <person name="Sonobe K."/>
            <person name="Ishii M."/>
            <person name="Ohtani R."/>
            <person name="Kanamori-Sato M."/>
            <person name="Honoki R."/>
            <person name="Miyazaki D."/>
            <person name="Mochizuki H."/>
            <person name="Umetsu J."/>
            <person name="Higashi K."/>
            <person name="Shibata D."/>
            <person name="Kamiya Y."/>
            <person name="Sato N."/>
            <person name="Nakamura Y."/>
            <person name="Tabata S."/>
            <person name="Ida S."/>
            <person name="Kurokawa K."/>
            <person name="Ohta H."/>
        </authorList>
    </citation>
    <scope>NUCLEOTIDE SEQUENCE [LARGE SCALE GENOMIC DNA]</scope>
    <source>
        <strain evidence="13 14">NIES-2285</strain>
    </source>
</reference>
<feature type="chain" id="PRO_5012101262" evidence="11">
    <location>
        <begin position="27"/>
        <end position="482"/>
    </location>
</feature>
<dbReference type="InterPro" id="IPR000490">
    <property type="entry name" value="Glyco_hydro_17"/>
</dbReference>
<evidence type="ECO:0000313" key="14">
    <source>
        <dbReference type="Proteomes" id="UP000054558"/>
    </source>
</evidence>
<keyword evidence="4 11" id="KW-0732">Signal</keyword>
<dbReference type="OrthoDB" id="408788at2759"/>
<dbReference type="GO" id="GO:0009506">
    <property type="term" value="C:plasmodesma"/>
    <property type="evidence" value="ECO:0007669"/>
    <property type="project" value="UniProtKB-ARBA"/>
</dbReference>
<feature type="domain" description="X8" evidence="12">
    <location>
        <begin position="353"/>
        <end position="438"/>
    </location>
</feature>
<dbReference type="EMBL" id="DF237656">
    <property type="protein sequence ID" value="GAQ90957.1"/>
    <property type="molecule type" value="Genomic_DNA"/>
</dbReference>
<feature type="signal peptide" evidence="11">
    <location>
        <begin position="1"/>
        <end position="26"/>
    </location>
</feature>
<dbReference type="AlphaFoldDB" id="A0A1Y1IQQ5"/>
<evidence type="ECO:0000313" key="13">
    <source>
        <dbReference type="EMBL" id="GAQ90957.1"/>
    </source>
</evidence>
<evidence type="ECO:0000256" key="10">
    <source>
        <dbReference type="RuleBase" id="RU004335"/>
    </source>
</evidence>
<gene>
    <name evidence="13" type="ORF">KFL_007070040</name>
</gene>
<evidence type="ECO:0000256" key="1">
    <source>
        <dbReference type="ARBA" id="ARBA00004609"/>
    </source>
</evidence>
<evidence type="ECO:0000256" key="8">
    <source>
        <dbReference type="ARBA" id="ARBA00023180"/>
    </source>
</evidence>
<evidence type="ECO:0000256" key="9">
    <source>
        <dbReference type="ARBA" id="ARBA00023295"/>
    </source>
</evidence>
<dbReference type="Pfam" id="PF07983">
    <property type="entry name" value="X8"/>
    <property type="match status" value="1"/>
</dbReference>
<proteinExistence type="inferred from homology"/>
<dbReference type="FunFam" id="1.20.58.1040:FF:000001">
    <property type="entry name" value="Glucan endo-1,3-beta-glucosidase 4"/>
    <property type="match status" value="1"/>
</dbReference>
<keyword evidence="3" id="KW-1003">Cell membrane</keyword>
<evidence type="ECO:0000256" key="11">
    <source>
        <dbReference type="SAM" id="SignalP"/>
    </source>
</evidence>
<dbReference type="Gene3D" id="1.20.58.1040">
    <property type="match status" value="1"/>
</dbReference>
<keyword evidence="7" id="KW-1015">Disulfide bond</keyword>
<dbReference type="STRING" id="105231.A0A1Y1IQQ5"/>
<dbReference type="InterPro" id="IPR012946">
    <property type="entry name" value="X8"/>
</dbReference>
<evidence type="ECO:0000256" key="3">
    <source>
        <dbReference type="ARBA" id="ARBA00022475"/>
    </source>
</evidence>